<evidence type="ECO:0000256" key="2">
    <source>
        <dbReference type="ARBA" id="ARBA00022618"/>
    </source>
</evidence>
<evidence type="ECO:0000313" key="8">
    <source>
        <dbReference type="EMBL" id="PRD64064.1"/>
    </source>
</evidence>
<reference evidence="8 9" key="1">
    <citation type="submission" date="2018-03" db="EMBL/GenBank/DDBJ databases">
        <title>Comparative genomics illustrates the genes involved in a hyperalkaliphilic mechanisms of Serpentinomonas isolated from highly-alkaline calcium-rich serpentinized springs.</title>
        <authorList>
            <person name="Suzuki S."/>
            <person name="Ishii S."/>
            <person name="Walworth N."/>
            <person name="Bird L."/>
            <person name="Kuenen J.G."/>
            <person name="Nealson K.H."/>
        </authorList>
    </citation>
    <scope>NUCLEOTIDE SEQUENCE [LARGE SCALE GENOMIC DNA]</scope>
    <source>
        <strain evidence="8 9">P1</strain>
    </source>
</reference>
<accession>A0A2S9K0V2</accession>
<organism evidence="8 9">
    <name type="scientific">Malikia granosa</name>
    <dbReference type="NCBI Taxonomy" id="263067"/>
    <lineage>
        <taxon>Bacteria</taxon>
        <taxon>Pseudomonadati</taxon>
        <taxon>Pseudomonadota</taxon>
        <taxon>Betaproteobacteria</taxon>
        <taxon>Burkholderiales</taxon>
        <taxon>Comamonadaceae</taxon>
        <taxon>Malikia</taxon>
    </lineage>
</organism>
<evidence type="ECO:0000256" key="4">
    <source>
        <dbReference type="ARBA" id="ARBA00022989"/>
    </source>
</evidence>
<dbReference type="GO" id="GO:0032153">
    <property type="term" value="C:cell division site"/>
    <property type="evidence" value="ECO:0007669"/>
    <property type="project" value="UniProtKB-UniRule"/>
</dbReference>
<dbReference type="AlphaFoldDB" id="A0A2S9K0V2"/>
<feature type="coiled-coil region" evidence="7">
    <location>
        <begin position="33"/>
        <end position="67"/>
    </location>
</feature>
<dbReference type="OrthoDB" id="7061211at2"/>
<protein>
    <recommendedName>
        <fullName evidence="7">Cell division protein FtsB</fullName>
    </recommendedName>
</protein>
<dbReference type="GO" id="GO:0030428">
    <property type="term" value="C:cell septum"/>
    <property type="evidence" value="ECO:0007669"/>
    <property type="project" value="TreeGrafter"/>
</dbReference>
<comment type="similarity">
    <text evidence="7">Belongs to the FtsB family.</text>
</comment>
<dbReference type="HAMAP" id="MF_00599">
    <property type="entry name" value="FtsB"/>
    <property type="match status" value="1"/>
</dbReference>
<comment type="caution">
    <text evidence="8">The sequence shown here is derived from an EMBL/GenBank/DDBJ whole genome shotgun (WGS) entry which is preliminary data.</text>
</comment>
<name>A0A2S9K0V2_9BURK</name>
<evidence type="ECO:0000256" key="1">
    <source>
        <dbReference type="ARBA" id="ARBA00022475"/>
    </source>
</evidence>
<keyword evidence="3 7" id="KW-0812">Transmembrane</keyword>
<feature type="topological domain" description="Periplasmic" evidence="7">
    <location>
        <begin position="26"/>
        <end position="99"/>
    </location>
</feature>
<dbReference type="PANTHER" id="PTHR37485:SF1">
    <property type="entry name" value="CELL DIVISION PROTEIN FTSB"/>
    <property type="match status" value="1"/>
</dbReference>
<evidence type="ECO:0000313" key="9">
    <source>
        <dbReference type="Proteomes" id="UP000238589"/>
    </source>
</evidence>
<keyword evidence="7" id="KW-0175">Coiled coil</keyword>
<keyword evidence="5 7" id="KW-0472">Membrane</keyword>
<evidence type="ECO:0000256" key="7">
    <source>
        <dbReference type="HAMAP-Rule" id="MF_00599"/>
    </source>
</evidence>
<keyword evidence="1 7" id="KW-1003">Cell membrane</keyword>
<keyword evidence="6 7" id="KW-0131">Cell cycle</keyword>
<dbReference type="Proteomes" id="UP000238589">
    <property type="component" value="Unassembled WGS sequence"/>
</dbReference>
<comment type="subunit">
    <text evidence="7">Part of a complex composed of FtsB, FtsL and FtsQ.</text>
</comment>
<evidence type="ECO:0000256" key="3">
    <source>
        <dbReference type="ARBA" id="ARBA00022692"/>
    </source>
</evidence>
<proteinExistence type="inferred from homology"/>
<dbReference type="RefSeq" id="WP_105749623.1">
    <property type="nucleotide sequence ID" value="NZ_PVLQ01000101.1"/>
</dbReference>
<dbReference type="InterPro" id="IPR023081">
    <property type="entry name" value="Cell_div_FtsB"/>
</dbReference>
<dbReference type="GO" id="GO:0043093">
    <property type="term" value="P:FtsZ-dependent cytokinesis"/>
    <property type="evidence" value="ECO:0007669"/>
    <property type="project" value="UniProtKB-UniRule"/>
</dbReference>
<dbReference type="EMBL" id="PVLQ01000101">
    <property type="protein sequence ID" value="PRD64064.1"/>
    <property type="molecule type" value="Genomic_DNA"/>
</dbReference>
<dbReference type="GO" id="GO:0005886">
    <property type="term" value="C:plasma membrane"/>
    <property type="evidence" value="ECO:0007669"/>
    <property type="project" value="UniProtKB-SubCell"/>
</dbReference>
<keyword evidence="4 7" id="KW-1133">Transmembrane helix</keyword>
<feature type="topological domain" description="Cytoplasmic" evidence="7">
    <location>
        <begin position="1"/>
        <end position="7"/>
    </location>
</feature>
<dbReference type="PANTHER" id="PTHR37485">
    <property type="entry name" value="CELL DIVISION PROTEIN FTSB"/>
    <property type="match status" value="1"/>
</dbReference>
<keyword evidence="7" id="KW-0997">Cell inner membrane</keyword>
<evidence type="ECO:0000256" key="6">
    <source>
        <dbReference type="ARBA" id="ARBA00023306"/>
    </source>
</evidence>
<dbReference type="Pfam" id="PF04977">
    <property type="entry name" value="DivIC"/>
    <property type="match status" value="1"/>
</dbReference>
<comment type="function">
    <text evidence="7">Essential cell division protein. May link together the upstream cell division proteins, which are predominantly cytoplasmic, with the downstream cell division proteins, which are predominantly periplasmic.</text>
</comment>
<gene>
    <name evidence="7" type="primary">ftsB</name>
    <name evidence="8" type="ORF">C6P64_16435</name>
</gene>
<dbReference type="InterPro" id="IPR007060">
    <property type="entry name" value="FtsL/DivIC"/>
</dbReference>
<sequence length="99" mass="11239">MLAPRHWVALGLGGLLALLQYQLWLGRGSWPQVQAYRQQLAEQTRANELARQQNEQLASEVRDLQDGMTMVEEIARYELGLLRPNEVFVKVTPPSAAPR</sequence>
<evidence type="ECO:0000256" key="5">
    <source>
        <dbReference type="ARBA" id="ARBA00023136"/>
    </source>
</evidence>
<keyword evidence="2 7" id="KW-0132">Cell division</keyword>
<keyword evidence="9" id="KW-1185">Reference proteome</keyword>
<comment type="subcellular location">
    <subcellularLocation>
        <location evidence="7">Cell inner membrane</location>
        <topology evidence="7">Single-pass type II membrane protein</topology>
    </subcellularLocation>
    <text evidence="7">Localizes to the division septum.</text>
</comment>